<dbReference type="OrthoDB" id="9815009at2"/>
<dbReference type="InterPro" id="IPR036388">
    <property type="entry name" value="WH-like_DNA-bd_sf"/>
</dbReference>
<organism evidence="2 3">
    <name type="scientific">Acetatifactor muris</name>
    <dbReference type="NCBI Taxonomy" id="879566"/>
    <lineage>
        <taxon>Bacteria</taxon>
        <taxon>Bacillati</taxon>
        <taxon>Bacillota</taxon>
        <taxon>Clostridia</taxon>
        <taxon>Lachnospirales</taxon>
        <taxon>Lachnospiraceae</taxon>
        <taxon>Acetatifactor</taxon>
    </lineage>
</organism>
<evidence type="ECO:0000313" key="3">
    <source>
        <dbReference type="Proteomes" id="UP000236311"/>
    </source>
</evidence>
<proteinExistence type="predicted"/>
<accession>A0A2K4ZKZ4</accession>
<dbReference type="RefSeq" id="WP_103241125.1">
    <property type="nucleotide sequence ID" value="NZ_JANJZD010000023.1"/>
</dbReference>
<name>A0A2K4ZKZ4_9FIRM</name>
<dbReference type="Pfam" id="PF08279">
    <property type="entry name" value="HTH_11"/>
    <property type="match status" value="1"/>
</dbReference>
<feature type="domain" description="Helix-turn-helix type 11" evidence="1">
    <location>
        <begin position="6"/>
        <end position="55"/>
    </location>
</feature>
<gene>
    <name evidence="2" type="ORF">AMURIS_03849</name>
</gene>
<dbReference type="Proteomes" id="UP000236311">
    <property type="component" value="Unassembled WGS sequence"/>
</dbReference>
<dbReference type="Gene3D" id="1.10.10.10">
    <property type="entry name" value="Winged helix-like DNA-binding domain superfamily/Winged helix DNA-binding domain"/>
    <property type="match status" value="1"/>
</dbReference>
<sequence length="109" mass="12541">MDTAHRRMEIISILSVKGHITSRELAWELGVTIRTIHHDIFALTFDYPIYTKPGCGGGVFITHNYKPYTNTLTETELETLCRLYGKAEGKEKEILFRIIHKYGADKLEI</sequence>
<dbReference type="AlphaFoldDB" id="A0A2K4ZKZ4"/>
<reference evidence="2 3" key="1">
    <citation type="submission" date="2018-01" db="EMBL/GenBank/DDBJ databases">
        <authorList>
            <person name="Gaut B.S."/>
            <person name="Morton B.R."/>
            <person name="Clegg M.T."/>
            <person name="Duvall M.R."/>
        </authorList>
    </citation>
    <scope>NUCLEOTIDE SEQUENCE [LARGE SCALE GENOMIC DNA]</scope>
    <source>
        <strain evidence="2">GP69</strain>
    </source>
</reference>
<dbReference type="InterPro" id="IPR036390">
    <property type="entry name" value="WH_DNA-bd_sf"/>
</dbReference>
<keyword evidence="3" id="KW-1185">Reference proteome</keyword>
<dbReference type="InterPro" id="IPR013196">
    <property type="entry name" value="HTH_11"/>
</dbReference>
<evidence type="ECO:0000259" key="1">
    <source>
        <dbReference type="Pfam" id="PF08279"/>
    </source>
</evidence>
<protein>
    <submittedName>
        <fullName evidence="2">HTH domain protein</fullName>
    </submittedName>
</protein>
<dbReference type="SUPFAM" id="SSF46785">
    <property type="entry name" value="Winged helix' DNA-binding domain"/>
    <property type="match status" value="1"/>
</dbReference>
<evidence type="ECO:0000313" key="2">
    <source>
        <dbReference type="EMBL" id="SOY31115.1"/>
    </source>
</evidence>
<dbReference type="EMBL" id="OFSM01000022">
    <property type="protein sequence ID" value="SOY31115.1"/>
    <property type="molecule type" value="Genomic_DNA"/>
</dbReference>